<accession>A0A1Z8B942</accession>
<sequence length="93" mass="10847">MFLNKTFKWTLTMATLSAFLMILALGVNNYRHLFGFDRRYASDNFGFNFTFFIPVTFLALILGLLVIGITITNWKNWRIKWLLLALSFPTIGF</sequence>
<name>A0A1Z8B942_9FLAO</name>
<dbReference type="Proteomes" id="UP000196102">
    <property type="component" value="Unassembled WGS sequence"/>
</dbReference>
<keyword evidence="1" id="KW-1133">Transmembrane helix</keyword>
<feature type="transmembrane region" description="Helical" evidence="1">
    <location>
        <begin position="7"/>
        <end position="27"/>
    </location>
</feature>
<reference evidence="3" key="1">
    <citation type="journal article" date="2017" name="Proc. Natl. Acad. Sci. U.S.A.">
        <title>Simulation of Deepwater Horizon oil plume reveals substrate specialization within a complex community of hydrocarbon-degraders.</title>
        <authorList>
            <person name="Hu P."/>
            <person name="Dubinsky E.A."/>
            <person name="Probst A.J."/>
            <person name="Wang J."/>
            <person name="Sieber C.M.K."/>
            <person name="Tom L.M."/>
            <person name="Gardinali P."/>
            <person name="Banfield J.F."/>
            <person name="Atlas R.M."/>
            <person name="Andersen G.L."/>
        </authorList>
    </citation>
    <scope>NUCLEOTIDE SEQUENCE [LARGE SCALE GENOMIC DNA]</scope>
</reference>
<organism evidence="2 3">
    <name type="scientific">Nonlabens dokdonensis</name>
    <dbReference type="NCBI Taxonomy" id="328515"/>
    <lineage>
        <taxon>Bacteria</taxon>
        <taxon>Pseudomonadati</taxon>
        <taxon>Bacteroidota</taxon>
        <taxon>Flavobacteriia</taxon>
        <taxon>Flavobacteriales</taxon>
        <taxon>Flavobacteriaceae</taxon>
        <taxon>Nonlabens</taxon>
    </lineage>
</organism>
<evidence type="ECO:0000313" key="3">
    <source>
        <dbReference type="Proteomes" id="UP000196102"/>
    </source>
</evidence>
<dbReference type="AlphaFoldDB" id="A0A1Z8B942"/>
<keyword evidence="1" id="KW-0812">Transmembrane</keyword>
<gene>
    <name evidence="2" type="ORF">A9Q93_02780</name>
</gene>
<keyword evidence="1" id="KW-0472">Membrane</keyword>
<evidence type="ECO:0000256" key="1">
    <source>
        <dbReference type="SAM" id="Phobius"/>
    </source>
</evidence>
<feature type="transmembrane region" description="Helical" evidence="1">
    <location>
        <begin position="47"/>
        <end position="71"/>
    </location>
</feature>
<protein>
    <submittedName>
        <fullName evidence="2">Uncharacterized protein</fullName>
    </submittedName>
</protein>
<comment type="caution">
    <text evidence="2">The sequence shown here is derived from an EMBL/GenBank/DDBJ whole genome shotgun (WGS) entry which is preliminary data.</text>
</comment>
<proteinExistence type="predicted"/>
<dbReference type="EMBL" id="MAAX01000047">
    <property type="protein sequence ID" value="OUS19116.1"/>
    <property type="molecule type" value="Genomic_DNA"/>
</dbReference>
<evidence type="ECO:0000313" key="2">
    <source>
        <dbReference type="EMBL" id="OUS19116.1"/>
    </source>
</evidence>